<gene>
    <name evidence="10" type="primary">fsa</name>
    <name evidence="9" type="synonym">tal</name>
    <name evidence="10" type="ORF">ENV30_09190</name>
</gene>
<dbReference type="GO" id="GO:0016832">
    <property type="term" value="F:aldehyde-lyase activity"/>
    <property type="evidence" value="ECO:0007669"/>
    <property type="project" value="InterPro"/>
</dbReference>
<organism evidence="10">
    <name type="scientific">Candidatus Caldatribacterium californiense</name>
    <dbReference type="NCBI Taxonomy" id="1454726"/>
    <lineage>
        <taxon>Bacteria</taxon>
        <taxon>Pseudomonadati</taxon>
        <taxon>Atribacterota</taxon>
        <taxon>Atribacteria</taxon>
        <taxon>Atribacterales</taxon>
        <taxon>Candidatus Caldatribacteriaceae</taxon>
        <taxon>Candidatus Caldatribacterium</taxon>
    </lineage>
</organism>
<comment type="caution">
    <text evidence="10">The sequence shown here is derived from an EMBL/GenBank/DDBJ whole genome shotgun (WGS) entry which is preliminary data.</text>
</comment>
<dbReference type="PROSITE" id="PS00958">
    <property type="entry name" value="TRANSALDOLASE_2"/>
    <property type="match status" value="1"/>
</dbReference>
<dbReference type="GO" id="GO:0005975">
    <property type="term" value="P:carbohydrate metabolic process"/>
    <property type="evidence" value="ECO:0007669"/>
    <property type="project" value="InterPro"/>
</dbReference>
<comment type="function">
    <text evidence="9">Transaldolase is important for the balance of metabolites in the pentose-phosphate pathway.</text>
</comment>
<keyword evidence="5 9" id="KW-0808">Transferase</keyword>
<dbReference type="InterPro" id="IPR018225">
    <property type="entry name" value="Transaldolase_AS"/>
</dbReference>
<dbReference type="Pfam" id="PF00923">
    <property type="entry name" value="TAL_FSA"/>
    <property type="match status" value="1"/>
</dbReference>
<comment type="subcellular location">
    <subcellularLocation>
        <location evidence="1 9">Cytoplasm</location>
    </subcellularLocation>
</comment>
<dbReference type="GO" id="GO:0005737">
    <property type="term" value="C:cytoplasm"/>
    <property type="evidence" value="ECO:0007669"/>
    <property type="project" value="UniProtKB-SubCell"/>
</dbReference>
<dbReference type="InterPro" id="IPR004731">
    <property type="entry name" value="Transaldolase_3B/F6P_aldolase"/>
</dbReference>
<proteinExistence type="inferred from homology"/>
<dbReference type="NCBIfam" id="TIGR00875">
    <property type="entry name" value="fsa_talC_mipB"/>
    <property type="match status" value="1"/>
</dbReference>
<dbReference type="AlphaFoldDB" id="A0A7V3YI00"/>
<dbReference type="GO" id="GO:0042182">
    <property type="term" value="P:ketone catabolic process"/>
    <property type="evidence" value="ECO:0007669"/>
    <property type="project" value="UniProtKB-ARBA"/>
</dbReference>
<protein>
    <recommendedName>
        <fullName evidence="9">Probable transaldolase</fullName>
        <ecNumber evidence="9">2.2.1.2</ecNumber>
    </recommendedName>
</protein>
<evidence type="ECO:0000256" key="8">
    <source>
        <dbReference type="ARBA" id="ARBA00048810"/>
    </source>
</evidence>
<dbReference type="HAMAP" id="MF_00494">
    <property type="entry name" value="Transaldolase_3b"/>
    <property type="match status" value="1"/>
</dbReference>
<dbReference type="GO" id="GO:0006098">
    <property type="term" value="P:pentose-phosphate shunt"/>
    <property type="evidence" value="ECO:0007669"/>
    <property type="project" value="UniProtKB-UniRule"/>
</dbReference>
<dbReference type="InterPro" id="IPR013785">
    <property type="entry name" value="Aldolase_TIM"/>
</dbReference>
<sequence length="217" mass="23738">MKFFIDTADVAEIREALSLGILDGVTTNPTLVARTGRPFKDVILEICRLVPGPVSAEVVSTNAEGMVREGRELASWAPNIVVKVPLTPEGLKAIRVLSQEGIRVNTTLIFQPLQALLAAKAGAAYVSPFVGRLDDVAGYGMRLVADILEIFRHYGYTTEVIVASVRHPMHVLEAARLGAHIVTMPFAVMMQVVKHPLTDVGLARFLEDWQKVPEKPF</sequence>
<dbReference type="GO" id="GO:0004801">
    <property type="term" value="F:transaldolase activity"/>
    <property type="evidence" value="ECO:0007669"/>
    <property type="project" value="UniProtKB-UniRule"/>
</dbReference>
<feature type="active site" description="Schiff-base intermediate with substrate" evidence="9">
    <location>
        <position position="83"/>
    </location>
</feature>
<dbReference type="UniPathway" id="UPA00115">
    <property type="reaction ID" value="UER00414"/>
</dbReference>
<evidence type="ECO:0000256" key="1">
    <source>
        <dbReference type="ARBA" id="ARBA00004496"/>
    </source>
</evidence>
<dbReference type="SUPFAM" id="SSF51569">
    <property type="entry name" value="Aldolase"/>
    <property type="match status" value="1"/>
</dbReference>
<dbReference type="InterPro" id="IPR022999">
    <property type="entry name" value="Transaldolase_3B"/>
</dbReference>
<keyword evidence="6 9" id="KW-0570">Pentose shunt</keyword>
<keyword evidence="7 9" id="KW-0704">Schiff base</keyword>
<comment type="similarity">
    <text evidence="3 9">Belongs to the transaldolase family. Type 3B subfamily.</text>
</comment>
<evidence type="ECO:0000256" key="4">
    <source>
        <dbReference type="ARBA" id="ARBA00022490"/>
    </source>
</evidence>
<evidence type="ECO:0000256" key="6">
    <source>
        <dbReference type="ARBA" id="ARBA00023126"/>
    </source>
</evidence>
<dbReference type="EMBL" id="DTFV01000129">
    <property type="protein sequence ID" value="HGI31458.1"/>
    <property type="molecule type" value="Genomic_DNA"/>
</dbReference>
<accession>A0A7V3YI00</accession>
<dbReference type="FunFam" id="3.20.20.70:FF:000018">
    <property type="entry name" value="Probable transaldolase"/>
    <property type="match status" value="1"/>
</dbReference>
<evidence type="ECO:0000256" key="5">
    <source>
        <dbReference type="ARBA" id="ARBA00022679"/>
    </source>
</evidence>
<dbReference type="PANTHER" id="PTHR10683:SF40">
    <property type="entry name" value="FRUCTOSE-6-PHOSPHATE ALDOLASE 1-RELATED"/>
    <property type="match status" value="1"/>
</dbReference>
<evidence type="ECO:0000256" key="3">
    <source>
        <dbReference type="ARBA" id="ARBA00005740"/>
    </source>
</evidence>
<evidence type="ECO:0000256" key="9">
    <source>
        <dbReference type="HAMAP-Rule" id="MF_00494"/>
    </source>
</evidence>
<dbReference type="InterPro" id="IPR001585">
    <property type="entry name" value="TAL/FSA"/>
</dbReference>
<comment type="catalytic activity">
    <reaction evidence="8 9">
        <text>D-sedoheptulose 7-phosphate + D-glyceraldehyde 3-phosphate = D-erythrose 4-phosphate + beta-D-fructose 6-phosphate</text>
        <dbReference type="Rhea" id="RHEA:17053"/>
        <dbReference type="ChEBI" id="CHEBI:16897"/>
        <dbReference type="ChEBI" id="CHEBI:57483"/>
        <dbReference type="ChEBI" id="CHEBI:57634"/>
        <dbReference type="ChEBI" id="CHEBI:59776"/>
        <dbReference type="EC" id="2.2.1.2"/>
    </reaction>
</comment>
<dbReference type="InterPro" id="IPR033919">
    <property type="entry name" value="TSA/FSA_arc/bac"/>
</dbReference>
<dbReference type="PANTHER" id="PTHR10683">
    <property type="entry name" value="TRANSALDOLASE"/>
    <property type="match status" value="1"/>
</dbReference>
<dbReference type="CDD" id="cd00956">
    <property type="entry name" value="Transaldolase_FSA"/>
    <property type="match status" value="1"/>
</dbReference>
<evidence type="ECO:0000313" key="10">
    <source>
        <dbReference type="EMBL" id="HGI31458.1"/>
    </source>
</evidence>
<comment type="pathway">
    <text evidence="2 9">Carbohydrate degradation; pentose phosphate pathway; D-glyceraldehyde 3-phosphate and beta-D-fructose 6-phosphate from D-ribose 5-phosphate and D-xylulose 5-phosphate (non-oxidative stage): step 2/3.</text>
</comment>
<dbReference type="EC" id="2.2.1.2" evidence="9"/>
<dbReference type="PROSITE" id="PS01054">
    <property type="entry name" value="TRANSALDOLASE_1"/>
    <property type="match status" value="1"/>
</dbReference>
<keyword evidence="4 9" id="KW-0963">Cytoplasm</keyword>
<dbReference type="Gene3D" id="3.20.20.70">
    <property type="entry name" value="Aldolase class I"/>
    <property type="match status" value="1"/>
</dbReference>
<evidence type="ECO:0000256" key="7">
    <source>
        <dbReference type="ARBA" id="ARBA00023270"/>
    </source>
</evidence>
<name>A0A7V3YI00_9BACT</name>
<reference evidence="10" key="1">
    <citation type="journal article" date="2020" name="mSystems">
        <title>Genome- and Community-Level Interaction Insights into Carbon Utilization and Element Cycling Functions of Hydrothermarchaeota in Hydrothermal Sediment.</title>
        <authorList>
            <person name="Zhou Z."/>
            <person name="Liu Y."/>
            <person name="Xu W."/>
            <person name="Pan J."/>
            <person name="Luo Z.H."/>
            <person name="Li M."/>
        </authorList>
    </citation>
    <scope>NUCLEOTIDE SEQUENCE [LARGE SCALE GENOMIC DNA]</scope>
    <source>
        <strain evidence="10">SpSt-747</strain>
    </source>
</reference>
<evidence type="ECO:0000256" key="2">
    <source>
        <dbReference type="ARBA" id="ARBA00004857"/>
    </source>
</evidence>